<sequence>MSDIVNSFELVLQLISTTKTIPNDMAELLKLIILQYCEHKKIMKQINAQLTIFEEFFRLNDMSDNEEMLIEIEDTYETCNNYLCELLDHTNPEIEELYNKLEAKYIKHNSENPQIDIQEVLQFHTFFQISNNVSKNRKSILNSCLTENNMPRKTIRIKRRIKDRKQKLPRQTKQTTSRALHNFVSQNQRNPSRKKRKYLKHLKNSKYKEKWTTIPTTDRTKKIKSILFKILTTSRLRKFLLLRH</sequence>
<protein>
    <submittedName>
        <fullName evidence="2">Uncharacterized protein</fullName>
    </submittedName>
</protein>
<evidence type="ECO:0000256" key="1">
    <source>
        <dbReference type="SAM" id="MobiDB-lite"/>
    </source>
</evidence>
<comment type="caution">
    <text evidence="2">The sequence shown here is derived from an EMBL/GenBank/DDBJ whole genome shotgun (WGS) entry which is preliminary data.</text>
</comment>
<keyword evidence="3" id="KW-1185">Reference proteome</keyword>
<organism evidence="2 3">
    <name type="scientific">Microctonus hyperodae</name>
    <name type="common">Parasitoid wasp</name>
    <dbReference type="NCBI Taxonomy" id="165561"/>
    <lineage>
        <taxon>Eukaryota</taxon>
        <taxon>Metazoa</taxon>
        <taxon>Ecdysozoa</taxon>
        <taxon>Arthropoda</taxon>
        <taxon>Hexapoda</taxon>
        <taxon>Insecta</taxon>
        <taxon>Pterygota</taxon>
        <taxon>Neoptera</taxon>
        <taxon>Endopterygota</taxon>
        <taxon>Hymenoptera</taxon>
        <taxon>Apocrita</taxon>
        <taxon>Ichneumonoidea</taxon>
        <taxon>Braconidae</taxon>
        <taxon>Euphorinae</taxon>
        <taxon>Microctonus</taxon>
    </lineage>
</organism>
<feature type="region of interest" description="Disordered" evidence="1">
    <location>
        <begin position="163"/>
        <end position="194"/>
    </location>
</feature>
<accession>A0AA39C282</accession>
<name>A0AA39C282_MICHY</name>
<feature type="compositionally biased region" description="Polar residues" evidence="1">
    <location>
        <begin position="171"/>
        <end position="190"/>
    </location>
</feature>
<evidence type="ECO:0000313" key="3">
    <source>
        <dbReference type="Proteomes" id="UP001168972"/>
    </source>
</evidence>
<proteinExistence type="predicted"/>
<reference evidence="2" key="2">
    <citation type="submission" date="2023-03" db="EMBL/GenBank/DDBJ databases">
        <authorList>
            <person name="Inwood S.N."/>
            <person name="Skelly J.G."/>
            <person name="Guhlin J."/>
            <person name="Harrop T.W.R."/>
            <person name="Goldson S.G."/>
            <person name="Dearden P.K."/>
        </authorList>
    </citation>
    <scope>NUCLEOTIDE SEQUENCE</scope>
    <source>
        <strain evidence="2">Lincoln</strain>
        <tissue evidence="2">Whole body</tissue>
    </source>
</reference>
<reference evidence="2" key="1">
    <citation type="journal article" date="2023" name="bioRxiv">
        <title>Scaffold-level genome assemblies of two parasitoid biocontrol wasps reveal the parthenogenesis mechanism and an associated novel virus.</title>
        <authorList>
            <person name="Inwood S."/>
            <person name="Skelly J."/>
            <person name="Guhlin J."/>
            <person name="Harrop T."/>
            <person name="Goldson S."/>
            <person name="Dearden P."/>
        </authorList>
    </citation>
    <scope>NUCLEOTIDE SEQUENCE</scope>
    <source>
        <strain evidence="2">Lincoln</strain>
        <tissue evidence="2">Whole body</tissue>
    </source>
</reference>
<dbReference type="AlphaFoldDB" id="A0AA39C282"/>
<gene>
    <name evidence="2" type="ORF">PV327_011687</name>
</gene>
<evidence type="ECO:0000313" key="2">
    <source>
        <dbReference type="EMBL" id="KAK0156717.1"/>
    </source>
</evidence>
<dbReference type="Proteomes" id="UP001168972">
    <property type="component" value="Unassembled WGS sequence"/>
</dbReference>
<dbReference type="EMBL" id="JAQQBR010003419">
    <property type="protein sequence ID" value="KAK0156717.1"/>
    <property type="molecule type" value="Genomic_DNA"/>
</dbReference>